<evidence type="ECO:0000313" key="1">
    <source>
        <dbReference type="EMBL" id="MED6236669.1"/>
    </source>
</evidence>
<comment type="caution">
    <text evidence="1">The sequence shown here is derived from an EMBL/GenBank/DDBJ whole genome shotgun (WGS) entry which is preliminary data.</text>
</comment>
<proteinExistence type="predicted"/>
<accession>A0ABU7AFX6</accession>
<evidence type="ECO:0000313" key="2">
    <source>
        <dbReference type="Proteomes" id="UP001345963"/>
    </source>
</evidence>
<sequence length="60" mass="7014">LILKLPIWGDAADDHCFDDEAYWELPEEEEETLSPVLEYNNHMSHKGQDITESSFTVEQF</sequence>
<dbReference type="Proteomes" id="UP001345963">
    <property type="component" value="Unassembled WGS sequence"/>
</dbReference>
<name>A0ABU7AFX6_9TELE</name>
<dbReference type="EMBL" id="JAHUTI010012501">
    <property type="protein sequence ID" value="MED6236669.1"/>
    <property type="molecule type" value="Genomic_DNA"/>
</dbReference>
<keyword evidence="2" id="KW-1185">Reference proteome</keyword>
<organism evidence="1 2">
    <name type="scientific">Ataeniobius toweri</name>
    <dbReference type="NCBI Taxonomy" id="208326"/>
    <lineage>
        <taxon>Eukaryota</taxon>
        <taxon>Metazoa</taxon>
        <taxon>Chordata</taxon>
        <taxon>Craniata</taxon>
        <taxon>Vertebrata</taxon>
        <taxon>Euteleostomi</taxon>
        <taxon>Actinopterygii</taxon>
        <taxon>Neopterygii</taxon>
        <taxon>Teleostei</taxon>
        <taxon>Neoteleostei</taxon>
        <taxon>Acanthomorphata</taxon>
        <taxon>Ovalentaria</taxon>
        <taxon>Atherinomorphae</taxon>
        <taxon>Cyprinodontiformes</taxon>
        <taxon>Goodeidae</taxon>
        <taxon>Ataeniobius</taxon>
    </lineage>
</organism>
<protein>
    <submittedName>
        <fullName evidence="1">Uncharacterized protein</fullName>
    </submittedName>
</protein>
<reference evidence="1 2" key="1">
    <citation type="submission" date="2021-07" db="EMBL/GenBank/DDBJ databases">
        <authorList>
            <person name="Palmer J.M."/>
        </authorList>
    </citation>
    <scope>NUCLEOTIDE SEQUENCE [LARGE SCALE GENOMIC DNA]</scope>
    <source>
        <strain evidence="1 2">AT_MEX2019</strain>
        <tissue evidence="1">Muscle</tissue>
    </source>
</reference>
<feature type="non-terminal residue" evidence="1">
    <location>
        <position position="1"/>
    </location>
</feature>
<gene>
    <name evidence="1" type="ORF">ATANTOWER_012547</name>
</gene>